<accession>A0ABW2FB74</accession>
<keyword evidence="1" id="KW-0472">Membrane</keyword>
<evidence type="ECO:0000313" key="3">
    <source>
        <dbReference type="Proteomes" id="UP001596378"/>
    </source>
</evidence>
<reference evidence="3" key="1">
    <citation type="journal article" date="2019" name="Int. J. Syst. Evol. Microbiol.">
        <title>The Global Catalogue of Microorganisms (GCM) 10K type strain sequencing project: providing services to taxonomists for standard genome sequencing and annotation.</title>
        <authorList>
            <consortium name="The Broad Institute Genomics Platform"/>
            <consortium name="The Broad Institute Genome Sequencing Center for Infectious Disease"/>
            <person name="Wu L."/>
            <person name="Ma J."/>
        </authorList>
    </citation>
    <scope>NUCLEOTIDE SEQUENCE [LARGE SCALE GENOMIC DNA]</scope>
    <source>
        <strain evidence="3">KCTC 12907</strain>
    </source>
</reference>
<keyword evidence="1" id="KW-0812">Transmembrane</keyword>
<organism evidence="2 3">
    <name type="scientific">Cohnella cellulosilytica</name>
    <dbReference type="NCBI Taxonomy" id="986710"/>
    <lineage>
        <taxon>Bacteria</taxon>
        <taxon>Bacillati</taxon>
        <taxon>Bacillota</taxon>
        <taxon>Bacilli</taxon>
        <taxon>Bacillales</taxon>
        <taxon>Paenibacillaceae</taxon>
        <taxon>Cohnella</taxon>
    </lineage>
</organism>
<gene>
    <name evidence="2" type="ORF">ACFQMJ_12650</name>
</gene>
<keyword evidence="1" id="KW-1133">Transmembrane helix</keyword>
<evidence type="ECO:0000313" key="2">
    <source>
        <dbReference type="EMBL" id="MFC7149379.1"/>
    </source>
</evidence>
<feature type="transmembrane region" description="Helical" evidence="1">
    <location>
        <begin position="20"/>
        <end position="41"/>
    </location>
</feature>
<comment type="caution">
    <text evidence="2">The sequence shown here is derived from an EMBL/GenBank/DDBJ whole genome shotgun (WGS) entry which is preliminary data.</text>
</comment>
<protein>
    <recommendedName>
        <fullName evidence="4">LPXTG cell wall anchor domain-containing protein</fullName>
    </recommendedName>
</protein>
<evidence type="ECO:0000256" key="1">
    <source>
        <dbReference type="SAM" id="Phobius"/>
    </source>
</evidence>
<dbReference type="Proteomes" id="UP001596378">
    <property type="component" value="Unassembled WGS sequence"/>
</dbReference>
<proteinExistence type="predicted"/>
<keyword evidence="3" id="KW-1185">Reference proteome</keyword>
<sequence length="50" mass="5802">MRADSMLTLAENDLSDMRDVFEMGTYVVVIIVSALIMILWLKRRGRSKKK</sequence>
<name>A0ABW2FB74_9BACL</name>
<dbReference type="EMBL" id="JBHTAI010000007">
    <property type="protein sequence ID" value="MFC7149379.1"/>
    <property type="molecule type" value="Genomic_DNA"/>
</dbReference>
<evidence type="ECO:0008006" key="4">
    <source>
        <dbReference type="Google" id="ProtNLM"/>
    </source>
</evidence>